<comment type="caution">
    <text evidence="2">The sequence shown here is derived from an EMBL/GenBank/DDBJ whole genome shotgun (WGS) entry which is preliminary data.</text>
</comment>
<reference evidence="3" key="1">
    <citation type="submission" date="2012-08" db="EMBL/GenBank/DDBJ databases">
        <title>The Genome Sequence of Wuchereria bancrofti.</title>
        <authorList>
            <person name="Nutman T.B."/>
            <person name="Fink D.L."/>
            <person name="Russ C."/>
            <person name="Young S."/>
            <person name="Zeng Q."/>
            <person name="Koehrsen M."/>
            <person name="Alvarado L."/>
            <person name="Berlin A."/>
            <person name="Chapman S.B."/>
            <person name="Chen Z."/>
            <person name="Freedman E."/>
            <person name="Gellesch M."/>
            <person name="Goldberg J."/>
            <person name="Griggs A."/>
            <person name="Gujja S."/>
            <person name="Heilman E.R."/>
            <person name="Heiman D."/>
            <person name="Hepburn T."/>
            <person name="Howarth C."/>
            <person name="Jen D."/>
            <person name="Larson L."/>
            <person name="Lewis B."/>
            <person name="Mehta T."/>
            <person name="Park D."/>
            <person name="Pearson M."/>
            <person name="Roberts A."/>
            <person name="Saif S."/>
            <person name="Shea T."/>
            <person name="Shenoy N."/>
            <person name="Sisk P."/>
            <person name="Stolte C."/>
            <person name="Sykes S."/>
            <person name="Walk T."/>
            <person name="White J."/>
            <person name="Yandava C."/>
            <person name="Haas B."/>
            <person name="Henn M.R."/>
            <person name="Nusbaum C."/>
            <person name="Birren B."/>
        </authorList>
    </citation>
    <scope>NUCLEOTIDE SEQUENCE [LARGE SCALE GENOMIC DNA]</scope>
    <source>
        <strain evidence="3">NA</strain>
    </source>
</reference>
<evidence type="ECO:0000313" key="2">
    <source>
        <dbReference type="EMBL" id="EJW73584.1"/>
    </source>
</evidence>
<organism evidence="2 3">
    <name type="scientific">Wuchereria bancrofti</name>
    <dbReference type="NCBI Taxonomy" id="6293"/>
    <lineage>
        <taxon>Eukaryota</taxon>
        <taxon>Metazoa</taxon>
        <taxon>Ecdysozoa</taxon>
        <taxon>Nematoda</taxon>
        <taxon>Chromadorea</taxon>
        <taxon>Rhabditida</taxon>
        <taxon>Spirurina</taxon>
        <taxon>Spiruromorpha</taxon>
        <taxon>Filarioidea</taxon>
        <taxon>Onchocercidae</taxon>
        <taxon>Wuchereria</taxon>
    </lineage>
</organism>
<gene>
    <name evidence="2" type="ORF">WUBG_15507</name>
</gene>
<dbReference type="AlphaFoldDB" id="J9EDV4"/>
<evidence type="ECO:0000256" key="1">
    <source>
        <dbReference type="SAM" id="Coils"/>
    </source>
</evidence>
<proteinExistence type="predicted"/>
<evidence type="ECO:0000313" key="3">
    <source>
        <dbReference type="Proteomes" id="UP000004810"/>
    </source>
</evidence>
<dbReference type="EMBL" id="ADBV01013789">
    <property type="protein sequence ID" value="EJW73584.1"/>
    <property type="molecule type" value="Genomic_DNA"/>
</dbReference>
<accession>J9EDV4</accession>
<sequence>MGRRNTTFTGADIIRMLASNISRSEQDDVILFLYLVIPEIAVDRIERRIFGEGMTARGVSSGRSIISWILLARRLVNLLTSLEEMMPRKRQLEVRMAEAEAKLDDMKLEMAIKQLREKRAIRRPRRRSRR</sequence>
<protein>
    <submittedName>
        <fullName evidence="2">Uncharacterized protein</fullName>
    </submittedName>
</protein>
<name>J9EDV4_WUCBA</name>
<feature type="coiled-coil region" evidence="1">
    <location>
        <begin position="89"/>
        <end position="116"/>
    </location>
</feature>
<keyword evidence="1" id="KW-0175">Coiled coil</keyword>
<dbReference type="Proteomes" id="UP000004810">
    <property type="component" value="Unassembled WGS sequence"/>
</dbReference>